<comment type="caution">
    <text evidence="3">The sequence shown here is derived from an EMBL/GenBank/DDBJ whole genome shotgun (WGS) entry which is preliminary data.</text>
</comment>
<dbReference type="SUPFAM" id="SSF48317">
    <property type="entry name" value="Acid phosphatase/Vanadium-dependent haloperoxidase"/>
    <property type="match status" value="1"/>
</dbReference>
<accession>A0ABR5AWJ9</accession>
<feature type="transmembrane region" description="Helical" evidence="1">
    <location>
        <begin position="80"/>
        <end position="97"/>
    </location>
</feature>
<dbReference type="CDD" id="cd03392">
    <property type="entry name" value="PAP2_like_2"/>
    <property type="match status" value="1"/>
</dbReference>
<dbReference type="Pfam" id="PF01569">
    <property type="entry name" value="PAP2"/>
    <property type="match status" value="1"/>
</dbReference>
<dbReference type="SMART" id="SM00014">
    <property type="entry name" value="acidPPc"/>
    <property type="match status" value="1"/>
</dbReference>
<feature type="transmembrane region" description="Helical" evidence="1">
    <location>
        <begin position="178"/>
        <end position="200"/>
    </location>
</feature>
<dbReference type="InterPro" id="IPR036938">
    <property type="entry name" value="PAP2/HPO_sf"/>
</dbReference>
<dbReference type="RefSeq" id="WP_169799371.1">
    <property type="nucleotide sequence ID" value="NZ_JARTHD010000075.1"/>
</dbReference>
<gene>
    <name evidence="3" type="ORF">SD77_3549</name>
</gene>
<proteinExistence type="predicted"/>
<dbReference type="InterPro" id="IPR000326">
    <property type="entry name" value="PAP2/HPO"/>
</dbReference>
<evidence type="ECO:0000313" key="4">
    <source>
        <dbReference type="Proteomes" id="UP000031982"/>
    </source>
</evidence>
<keyword evidence="1" id="KW-1133">Transmembrane helix</keyword>
<feature type="domain" description="Phosphatidic acid phosphatase type 2/haloperoxidase" evidence="2">
    <location>
        <begin position="80"/>
        <end position="193"/>
    </location>
</feature>
<sequence length="214" mass="24398">MKKTIFWGSLLFFALLAVMVNSQLLETYDRSIILFFEKIRTGFFNGFFYLFTEMGSIKTLLPAAVLISIGLAVKRHYWEACFFMLAFWGSRGANHLLKGMFERERPAFNSLIEAGGYSFPSGHAMNATVFFGFLFYLFIYVLHKGNNHFTAWRLTVIVLVTLIAVSRVYLGVHYLTDVIAGACAGLLFLGLVVYLYRFVVSRKSLRQQAMGKNE</sequence>
<name>A0ABR5AWJ9_BACBA</name>
<keyword evidence="1" id="KW-0472">Membrane</keyword>
<evidence type="ECO:0000313" key="3">
    <source>
        <dbReference type="EMBL" id="KIL79129.1"/>
    </source>
</evidence>
<protein>
    <submittedName>
        <fullName evidence="3">Membrane-associated phospholipid phosphatase</fullName>
    </submittedName>
</protein>
<keyword evidence="1" id="KW-0812">Transmembrane</keyword>
<organism evidence="3 4">
    <name type="scientific">Bacillus badius</name>
    <dbReference type="NCBI Taxonomy" id="1455"/>
    <lineage>
        <taxon>Bacteria</taxon>
        <taxon>Bacillati</taxon>
        <taxon>Bacillota</taxon>
        <taxon>Bacilli</taxon>
        <taxon>Bacillales</taxon>
        <taxon>Bacillaceae</taxon>
        <taxon>Pseudobacillus</taxon>
    </lineage>
</organism>
<dbReference type="EMBL" id="JXLP01000004">
    <property type="protein sequence ID" value="KIL79129.1"/>
    <property type="molecule type" value="Genomic_DNA"/>
</dbReference>
<dbReference type="Proteomes" id="UP000031982">
    <property type="component" value="Unassembled WGS sequence"/>
</dbReference>
<keyword evidence="4" id="KW-1185">Reference proteome</keyword>
<feature type="transmembrane region" description="Helical" evidence="1">
    <location>
        <begin position="117"/>
        <end position="142"/>
    </location>
</feature>
<dbReference type="Gene3D" id="1.20.144.10">
    <property type="entry name" value="Phosphatidic acid phosphatase type 2/haloperoxidase"/>
    <property type="match status" value="2"/>
</dbReference>
<feature type="transmembrane region" description="Helical" evidence="1">
    <location>
        <begin position="154"/>
        <end position="172"/>
    </location>
</feature>
<feature type="transmembrane region" description="Helical" evidence="1">
    <location>
        <begin position="46"/>
        <end position="73"/>
    </location>
</feature>
<evidence type="ECO:0000256" key="1">
    <source>
        <dbReference type="SAM" id="Phobius"/>
    </source>
</evidence>
<reference evidence="3 4" key="1">
    <citation type="submission" date="2015-01" db="EMBL/GenBank/DDBJ databases">
        <title>Genome Assembly of Bacillus badius MTCC 1458.</title>
        <authorList>
            <person name="Verma A."/>
            <person name="Khatri I."/>
            <person name="Mual P."/>
            <person name="Subramanian S."/>
            <person name="Krishnamurthi S."/>
        </authorList>
    </citation>
    <scope>NUCLEOTIDE SEQUENCE [LARGE SCALE GENOMIC DNA]</scope>
    <source>
        <strain evidence="3 4">MTCC 1458</strain>
    </source>
</reference>
<evidence type="ECO:0000259" key="2">
    <source>
        <dbReference type="SMART" id="SM00014"/>
    </source>
</evidence>
<dbReference type="PANTHER" id="PTHR14969:SF13">
    <property type="entry name" value="AT30094P"/>
    <property type="match status" value="1"/>
</dbReference>
<dbReference type="PANTHER" id="PTHR14969">
    <property type="entry name" value="SPHINGOSINE-1-PHOSPHATE PHOSPHOHYDROLASE"/>
    <property type="match status" value="1"/>
</dbReference>